<keyword evidence="3" id="KW-1185">Reference proteome</keyword>
<evidence type="ECO:0000256" key="1">
    <source>
        <dbReference type="SAM" id="SignalP"/>
    </source>
</evidence>
<sequence>MARYFLPALIGLLGLAGADITIKLEHVDAIGLETSLAAKSAQDLFAQSCNGEMEARNPKPNVLLTSYTSATERSNSSALATSKASGEDRFANSTIYPSSSSLVRGAIEAWGQHQHLMIRPDEVWFEILCQLNFYMKKNAEKVRHLFVSHQGQERLEIVSNFDQGIISGFGSKIQEQVKTKWLLGWIKPGFSTSTHDDEITAQVLLMGLTKQYFKFFSGILCGLPSVTLLGEKEDWVQLVQKLEHLGDFGREPAEFAKVLRPILMRFVKTWDEGESPAVKEFWLSIVRGKEQRRCGRVFDTIISGWISGFYFWDEAGNVVGSERQRSLFGARGTNLDGIKYIPRIVDSLPISHAKAPVHVKFLKTGEEIDVIVMAGNIGVERKVVAGEVTAKPLSGWFMYGPVDPSVDVVADYGSRSELRSLKRGFETCLGVLEQAKAGNVVEDA</sequence>
<protein>
    <submittedName>
        <fullName evidence="2">Uncharacterized protein</fullName>
    </submittedName>
</protein>
<accession>A0A2C5XED5</accession>
<dbReference type="PANTHER" id="PTHR31252">
    <property type="entry name" value="DUF4419 DOMAIN-CONTAINING PROTEIN"/>
    <property type="match status" value="1"/>
</dbReference>
<evidence type="ECO:0000313" key="2">
    <source>
        <dbReference type="EMBL" id="PHH69399.1"/>
    </source>
</evidence>
<dbReference type="PANTHER" id="PTHR31252:SF11">
    <property type="entry name" value="DUF4419 DOMAIN-CONTAINING PROTEIN"/>
    <property type="match status" value="1"/>
</dbReference>
<dbReference type="InterPro" id="IPR025533">
    <property type="entry name" value="DUF4419"/>
</dbReference>
<name>A0A2C5XED5_9HYPO</name>
<dbReference type="EMBL" id="NJEU01000945">
    <property type="protein sequence ID" value="PHH69399.1"/>
    <property type="molecule type" value="Genomic_DNA"/>
</dbReference>
<feature type="signal peptide" evidence="1">
    <location>
        <begin position="1"/>
        <end position="18"/>
    </location>
</feature>
<dbReference type="OrthoDB" id="9978173at2759"/>
<comment type="caution">
    <text evidence="2">The sequence shown here is derived from an EMBL/GenBank/DDBJ whole genome shotgun (WGS) entry which is preliminary data.</text>
</comment>
<reference evidence="2 3" key="1">
    <citation type="submission" date="2017-06" db="EMBL/GenBank/DDBJ databases">
        <title>Ant-infecting Ophiocordyceps genomes reveal a high diversity of potential behavioral manipulation genes and a possible major role for enterotoxins.</title>
        <authorList>
            <person name="De Bekker C."/>
            <person name="Evans H.C."/>
            <person name="Brachmann A."/>
            <person name="Hughes D.P."/>
        </authorList>
    </citation>
    <scope>NUCLEOTIDE SEQUENCE [LARGE SCALE GENOMIC DNA]</scope>
    <source>
        <strain evidence="2 3">1348a</strain>
    </source>
</reference>
<keyword evidence="1" id="KW-0732">Signal</keyword>
<organism evidence="2 3">
    <name type="scientific">Ophiocordyceps australis</name>
    <dbReference type="NCBI Taxonomy" id="1399860"/>
    <lineage>
        <taxon>Eukaryota</taxon>
        <taxon>Fungi</taxon>
        <taxon>Dikarya</taxon>
        <taxon>Ascomycota</taxon>
        <taxon>Pezizomycotina</taxon>
        <taxon>Sordariomycetes</taxon>
        <taxon>Hypocreomycetidae</taxon>
        <taxon>Hypocreales</taxon>
        <taxon>Ophiocordycipitaceae</taxon>
        <taxon>Ophiocordyceps</taxon>
    </lineage>
</organism>
<gene>
    <name evidence="2" type="ORF">CDD82_7782</name>
</gene>
<dbReference type="AlphaFoldDB" id="A0A2C5XED5"/>
<feature type="chain" id="PRO_5012383482" evidence="1">
    <location>
        <begin position="19"/>
        <end position="444"/>
    </location>
</feature>
<dbReference type="Pfam" id="PF14388">
    <property type="entry name" value="DUF4419"/>
    <property type="match status" value="1"/>
</dbReference>
<dbReference type="Proteomes" id="UP000224854">
    <property type="component" value="Unassembled WGS sequence"/>
</dbReference>
<evidence type="ECO:0000313" key="3">
    <source>
        <dbReference type="Proteomes" id="UP000224854"/>
    </source>
</evidence>
<proteinExistence type="predicted"/>